<dbReference type="KEGG" id="ipu:108255647"/>
<evidence type="ECO:0000313" key="4">
    <source>
        <dbReference type="RefSeq" id="XP_017307239.1"/>
    </source>
</evidence>
<feature type="chain" id="PRO_5012361514" evidence="2">
    <location>
        <begin position="22"/>
        <end position="310"/>
    </location>
</feature>
<keyword evidence="1" id="KW-1133">Transmembrane helix</keyword>
<keyword evidence="1" id="KW-0812">Transmembrane</keyword>
<reference evidence="3" key="1">
    <citation type="journal article" date="2016" name="Nat. Commun.">
        <title>The channel catfish genome sequence provides insights into the evolution of scale formation in teleosts.</title>
        <authorList>
            <person name="Liu Z."/>
            <person name="Liu S."/>
            <person name="Yao J."/>
            <person name="Bao L."/>
            <person name="Zhang J."/>
            <person name="Li Y."/>
            <person name="Jiang C."/>
            <person name="Sun L."/>
            <person name="Wang R."/>
            <person name="Zhang Y."/>
            <person name="Zhou T."/>
            <person name="Zeng Q."/>
            <person name="Fu Q."/>
            <person name="Gao S."/>
            <person name="Li N."/>
            <person name="Koren S."/>
            <person name="Jiang Y."/>
            <person name="Zimin A."/>
            <person name="Xu P."/>
            <person name="Phillippy A.M."/>
            <person name="Geng X."/>
            <person name="Song L."/>
            <person name="Sun F."/>
            <person name="Li C."/>
            <person name="Wang X."/>
            <person name="Chen A."/>
            <person name="Jin Y."/>
            <person name="Yuan Z."/>
            <person name="Yang Y."/>
            <person name="Tan S."/>
            <person name="Peatman E."/>
            <person name="Lu J."/>
            <person name="Qin Z."/>
            <person name="Dunham R."/>
            <person name="Li Z."/>
            <person name="Sonstegard T."/>
            <person name="Feng J."/>
            <person name="Danzmann R.G."/>
            <person name="Schroeder S."/>
            <person name="Scheffler B."/>
            <person name="Duke M.V."/>
            <person name="Ballard L."/>
            <person name="Kucuktas H."/>
            <person name="Kaltenboeck L."/>
            <person name="Liu H."/>
            <person name="Armbruster J."/>
            <person name="Xie Y."/>
            <person name="Kirby M.L."/>
            <person name="Tian Y."/>
            <person name="Flanagan M.E."/>
            <person name="Mu W."/>
            <person name="Waldbieser G.C."/>
        </authorList>
    </citation>
    <scope>NUCLEOTIDE SEQUENCE [LARGE SCALE GENOMIC DNA]</scope>
    <source>
        <strain evidence="3">SDA103</strain>
    </source>
</reference>
<dbReference type="InterPro" id="IPR036179">
    <property type="entry name" value="Ig-like_dom_sf"/>
</dbReference>
<dbReference type="OrthoDB" id="8793889at2759"/>
<proteinExistence type="predicted"/>
<feature type="transmembrane region" description="Helical" evidence="1">
    <location>
        <begin position="252"/>
        <end position="276"/>
    </location>
</feature>
<dbReference type="AlphaFoldDB" id="A0A2D0PMK2"/>
<evidence type="ECO:0000256" key="1">
    <source>
        <dbReference type="SAM" id="Phobius"/>
    </source>
</evidence>
<dbReference type="GeneID" id="108255647"/>
<dbReference type="Proteomes" id="UP000221080">
    <property type="component" value="Chromosome 22"/>
</dbReference>
<reference evidence="4" key="2">
    <citation type="submission" date="2025-08" db="UniProtKB">
        <authorList>
            <consortium name="RefSeq"/>
        </authorList>
    </citation>
    <scope>IDENTIFICATION</scope>
    <source>
        <tissue evidence="4">Blood</tissue>
    </source>
</reference>
<keyword evidence="1" id="KW-0472">Membrane</keyword>
<name>A0A2D0PMK2_ICTPU</name>
<evidence type="ECO:0000256" key="2">
    <source>
        <dbReference type="SAM" id="SignalP"/>
    </source>
</evidence>
<accession>A0A2D0PMK2</accession>
<evidence type="ECO:0000313" key="3">
    <source>
        <dbReference type="Proteomes" id="UP000221080"/>
    </source>
</evidence>
<organism evidence="3 4">
    <name type="scientific">Ictalurus punctatus</name>
    <name type="common">Channel catfish</name>
    <name type="synonym">Silurus punctatus</name>
    <dbReference type="NCBI Taxonomy" id="7998"/>
    <lineage>
        <taxon>Eukaryota</taxon>
        <taxon>Metazoa</taxon>
        <taxon>Chordata</taxon>
        <taxon>Craniata</taxon>
        <taxon>Vertebrata</taxon>
        <taxon>Euteleostomi</taxon>
        <taxon>Actinopterygii</taxon>
        <taxon>Neopterygii</taxon>
        <taxon>Teleostei</taxon>
        <taxon>Ostariophysi</taxon>
        <taxon>Siluriformes</taxon>
        <taxon>Ictaluridae</taxon>
        <taxon>Ictalurus</taxon>
    </lineage>
</organism>
<gene>
    <name evidence="4" type="primary">LOC108255647</name>
</gene>
<keyword evidence="2" id="KW-0732">Signal</keyword>
<dbReference type="Gene3D" id="2.60.40.10">
    <property type="entry name" value="Immunoglobulins"/>
    <property type="match status" value="1"/>
</dbReference>
<feature type="signal peptide" evidence="2">
    <location>
        <begin position="1"/>
        <end position="21"/>
    </location>
</feature>
<keyword evidence="3" id="KW-1185">Reference proteome</keyword>
<sequence length="310" mass="34848">MRTYTMHMILFGLMLAAGVSPVPGLTFTVAKLHQSATLPCMRKCPGSVKWTLIQKPSRDVVVARCDRTSCSSEEGFIISRDQYREGNLSLTVTAADYSRRGWYTCQCDGENVCDVSLRFEPVEIMKRFRPGDSLVVDVQIPERVEVTVLRSGGDGARRSDPVRVCTADGRRVECEPEYQKRVVFKCSLALTALKETESSVYTLRDTDNDEIISTHTLALAGNDTDDNNTVPVKGTEDSWNIKRIFVSEYRGVLLGFFLGLGVSGVLWGMKICCFIWRKVKRCWREDPDHSAPRVKFNPVQNVALRMSVDD</sequence>
<protein>
    <submittedName>
        <fullName evidence="4">Uncharacterized protein LOC108255647</fullName>
    </submittedName>
</protein>
<dbReference type="SUPFAM" id="SSF48726">
    <property type="entry name" value="Immunoglobulin"/>
    <property type="match status" value="1"/>
</dbReference>
<dbReference type="RefSeq" id="XP_017307239.1">
    <property type="nucleotide sequence ID" value="XM_017451750.3"/>
</dbReference>
<dbReference type="InterPro" id="IPR013783">
    <property type="entry name" value="Ig-like_fold"/>
</dbReference>